<feature type="non-terminal residue" evidence="1">
    <location>
        <position position="1"/>
    </location>
</feature>
<dbReference type="AlphaFoldDB" id="X1S184"/>
<comment type="caution">
    <text evidence="1">The sequence shown here is derived from an EMBL/GenBank/DDBJ whole genome shotgun (WGS) entry which is preliminary data.</text>
</comment>
<reference evidence="1" key="1">
    <citation type="journal article" date="2014" name="Front. Microbiol.">
        <title>High frequency of phylogenetically diverse reductive dehalogenase-homologous genes in deep subseafloor sedimentary metagenomes.</title>
        <authorList>
            <person name="Kawai M."/>
            <person name="Futagami T."/>
            <person name="Toyoda A."/>
            <person name="Takaki Y."/>
            <person name="Nishi S."/>
            <person name="Hori S."/>
            <person name="Arai W."/>
            <person name="Tsubouchi T."/>
            <person name="Morono Y."/>
            <person name="Uchiyama I."/>
            <person name="Ito T."/>
            <person name="Fujiyama A."/>
            <person name="Inagaki F."/>
            <person name="Takami H."/>
        </authorList>
    </citation>
    <scope>NUCLEOTIDE SEQUENCE</scope>
    <source>
        <strain evidence="1">Expedition CK06-06</strain>
    </source>
</reference>
<accession>X1S184</accession>
<name>X1S184_9ZZZZ</name>
<protein>
    <submittedName>
        <fullName evidence="1">Uncharacterized protein</fullName>
    </submittedName>
</protein>
<dbReference type="EMBL" id="BARW01007318">
    <property type="protein sequence ID" value="GAI86643.1"/>
    <property type="molecule type" value="Genomic_DNA"/>
</dbReference>
<gene>
    <name evidence="1" type="ORF">S12H4_15262</name>
</gene>
<organism evidence="1">
    <name type="scientific">marine sediment metagenome</name>
    <dbReference type="NCBI Taxonomy" id="412755"/>
    <lineage>
        <taxon>unclassified sequences</taxon>
        <taxon>metagenomes</taxon>
        <taxon>ecological metagenomes</taxon>
    </lineage>
</organism>
<proteinExistence type="predicted"/>
<sequence length="31" mass="3435">SDIGLALRLAQSPVLERPHLGVFFRGKEKSL</sequence>
<evidence type="ECO:0000313" key="1">
    <source>
        <dbReference type="EMBL" id="GAI86643.1"/>
    </source>
</evidence>